<dbReference type="EMBL" id="CP012040">
    <property type="protein sequence ID" value="AKP51793.1"/>
    <property type="molecule type" value="Genomic_DNA"/>
</dbReference>
<dbReference type="CDD" id="cd00229">
    <property type="entry name" value="SGNH_hydrolase"/>
    <property type="match status" value="1"/>
</dbReference>
<dbReference type="Proteomes" id="UP000036520">
    <property type="component" value="Chromosome"/>
</dbReference>
<dbReference type="InterPro" id="IPR013830">
    <property type="entry name" value="SGNH_hydro"/>
</dbReference>
<evidence type="ECO:0000313" key="3">
    <source>
        <dbReference type="Proteomes" id="UP000036520"/>
    </source>
</evidence>
<proteinExistence type="predicted"/>
<dbReference type="OrthoDB" id="9794725at2"/>
<reference evidence="2 3" key="1">
    <citation type="submission" date="2015-07" db="EMBL/GenBank/DDBJ databases">
        <authorList>
            <person name="Kim K.M."/>
        </authorList>
    </citation>
    <scope>NUCLEOTIDE SEQUENCE [LARGE SCALE GENOMIC DNA]</scope>
    <source>
        <strain evidence="2 3">KCTC 12363</strain>
    </source>
</reference>
<name>A0A0H4PG36_9BACT</name>
<keyword evidence="3" id="KW-1185">Reference proteome</keyword>
<evidence type="ECO:0000313" key="2">
    <source>
        <dbReference type="EMBL" id="AKP51793.1"/>
    </source>
</evidence>
<accession>A0A0H4PG36</accession>
<dbReference type="STRING" id="320787.CA2015_2377"/>
<evidence type="ECO:0000259" key="1">
    <source>
        <dbReference type="Pfam" id="PF13472"/>
    </source>
</evidence>
<feature type="domain" description="SGNH hydrolase-type esterase" evidence="1">
    <location>
        <begin position="64"/>
        <end position="238"/>
    </location>
</feature>
<sequence>MNKLSRRRFFEKSLFLLPLPAIFSFTNKPISLEDTSIPPLSGESDKERIVTLLKDKAPMIWTFTGDSITHGAKHTHGYRSYPEVFGERIRWELGRVRDVIINTGISGNTTETILQDFDWRIKQFKPNVVSLMIGTNDCFNEKVSIEAYEENLNLLVEKFRGLGAIPIFHTPNLIIKELDTSRASLDKYVAVIRKVALEENIILVDNYGHWLETAEKTDGINVNKEWLNDPLHPDGEGHSEIARLMFKELSIFDPEAPTCGGSYYEGEH</sequence>
<dbReference type="Pfam" id="PF13472">
    <property type="entry name" value="Lipase_GDSL_2"/>
    <property type="match status" value="1"/>
</dbReference>
<organism evidence="2 3">
    <name type="scientific">Cyclobacterium amurskyense</name>
    <dbReference type="NCBI Taxonomy" id="320787"/>
    <lineage>
        <taxon>Bacteria</taxon>
        <taxon>Pseudomonadati</taxon>
        <taxon>Bacteroidota</taxon>
        <taxon>Cytophagia</taxon>
        <taxon>Cytophagales</taxon>
        <taxon>Cyclobacteriaceae</taxon>
        <taxon>Cyclobacterium</taxon>
    </lineage>
</organism>
<keyword evidence="2" id="KW-0378">Hydrolase</keyword>
<dbReference type="AlphaFoldDB" id="A0A0H4PG36"/>
<gene>
    <name evidence="2" type="ORF">CA2015_2377</name>
</gene>
<dbReference type="RefSeq" id="WP_048642098.1">
    <property type="nucleotide sequence ID" value="NZ_CP012040.1"/>
</dbReference>
<dbReference type="InterPro" id="IPR036514">
    <property type="entry name" value="SGNH_hydro_sf"/>
</dbReference>
<dbReference type="KEGG" id="camu:CA2015_2377"/>
<dbReference type="PANTHER" id="PTHR30383">
    <property type="entry name" value="THIOESTERASE 1/PROTEASE 1/LYSOPHOSPHOLIPASE L1"/>
    <property type="match status" value="1"/>
</dbReference>
<dbReference type="InterPro" id="IPR051532">
    <property type="entry name" value="Ester_Hydrolysis_Enzymes"/>
</dbReference>
<dbReference type="GO" id="GO:0016788">
    <property type="term" value="F:hydrolase activity, acting on ester bonds"/>
    <property type="evidence" value="ECO:0007669"/>
    <property type="project" value="UniProtKB-ARBA"/>
</dbReference>
<dbReference type="Gene3D" id="3.40.50.1110">
    <property type="entry name" value="SGNH hydrolase"/>
    <property type="match status" value="1"/>
</dbReference>
<protein>
    <submittedName>
        <fullName evidence="2">Lipase/acylhydrolase family protein</fullName>
    </submittedName>
</protein>
<dbReference type="SUPFAM" id="SSF52266">
    <property type="entry name" value="SGNH hydrolase"/>
    <property type="match status" value="1"/>
</dbReference>